<dbReference type="Proteomes" id="UP000318370">
    <property type="component" value="Unassembled WGS sequence"/>
</dbReference>
<keyword evidence="2" id="KW-0812">Transmembrane</keyword>
<accession>A0A564L0B1</accession>
<dbReference type="PROSITE" id="PS50076">
    <property type="entry name" value="DNAJ_2"/>
    <property type="match status" value="1"/>
</dbReference>
<dbReference type="InterPro" id="IPR001623">
    <property type="entry name" value="DnaJ_domain"/>
</dbReference>
<evidence type="ECO:0000256" key="2">
    <source>
        <dbReference type="SAM" id="Phobius"/>
    </source>
</evidence>
<evidence type="ECO:0000259" key="3">
    <source>
        <dbReference type="PROSITE" id="PS50076"/>
    </source>
</evidence>
<sequence>MKTCWEVLGIEYTNDAEAIRRTYLALLPSFHPESDPQGFKALRQAYESALQEAKKPASPVVALDENTREVNEILEAFSDLLASDERRFQPEAWQVFIHKINTLSIKQVERLRWPLYAIAEEAWPVSYTCLRLLAERLSWERGDGGEAVDSEALDSFIQTIRRGDLFDYSLLQNLPAEMQNQTIAFYSALEGSFFNHPSFFSQFINQHGAMVVPADLLFQRRFLRWYSSLQWGIPELIPVAQAWQEAEPDNTSPQYYEYAQRVYCGEGDTLLPELCALWKHEPSTQVGSLLLQWCRRNRPDDYPLVVFVLEKHEQRDSEGKPLPVFPGNSARTRLLWAEALHSGGLLPLGRCFVAHRLNKAAPAMGKEHHQHPRWPIYQVAECLASGKAPKSSQLLPLMQRLTADDACPLEILIIDSLTATQPDQLEELNETAEVEANESSKTPGGGILHALKIIFYIFIIGGFLAKLLLLFR</sequence>
<gene>
    <name evidence="4" type="ORF">SB6408_05206</name>
</gene>
<feature type="transmembrane region" description="Helical" evidence="2">
    <location>
        <begin position="453"/>
        <end position="471"/>
    </location>
</feature>
<reference evidence="4 5" key="1">
    <citation type="submission" date="2019-07" db="EMBL/GenBank/DDBJ databases">
        <authorList>
            <person name="Brisse S."/>
            <person name="Rodrigues C."/>
            <person name="Thorpe H."/>
        </authorList>
    </citation>
    <scope>NUCLEOTIDE SEQUENCE [LARGE SCALE GENOMIC DNA]</scope>
    <source>
        <strain evidence="4">SB6408</strain>
    </source>
</reference>
<proteinExistence type="predicted"/>
<keyword evidence="2" id="KW-1133">Transmembrane helix</keyword>
<evidence type="ECO:0000313" key="5">
    <source>
        <dbReference type="Proteomes" id="UP000318370"/>
    </source>
</evidence>
<name>A0A564L0B1_9ENTR</name>
<organism evidence="4 5">
    <name type="scientific">Klebsiella spallanzanii</name>
    <dbReference type="NCBI Taxonomy" id="2587528"/>
    <lineage>
        <taxon>Bacteria</taxon>
        <taxon>Pseudomonadati</taxon>
        <taxon>Pseudomonadota</taxon>
        <taxon>Gammaproteobacteria</taxon>
        <taxon>Enterobacterales</taxon>
        <taxon>Enterobacteriaceae</taxon>
        <taxon>Klebsiella/Raoultella group</taxon>
        <taxon>Klebsiella</taxon>
    </lineage>
</organism>
<keyword evidence="1" id="KW-0143">Chaperone</keyword>
<dbReference type="EMBL" id="CABGHF010000015">
    <property type="protein sequence ID" value="VUS75105.1"/>
    <property type="molecule type" value="Genomic_DNA"/>
</dbReference>
<evidence type="ECO:0000256" key="1">
    <source>
        <dbReference type="ARBA" id="ARBA00023186"/>
    </source>
</evidence>
<dbReference type="InterPro" id="IPR036869">
    <property type="entry name" value="J_dom_sf"/>
</dbReference>
<dbReference type="RefSeq" id="WP_142463086.1">
    <property type="nucleotide sequence ID" value="NZ_CABGHF010000015.1"/>
</dbReference>
<dbReference type="AlphaFoldDB" id="A0A564L0B1"/>
<feature type="domain" description="J" evidence="3">
    <location>
        <begin position="3"/>
        <end position="54"/>
    </location>
</feature>
<keyword evidence="2" id="KW-0472">Membrane</keyword>
<dbReference type="SUPFAM" id="SSF46565">
    <property type="entry name" value="Chaperone J-domain"/>
    <property type="match status" value="1"/>
</dbReference>
<evidence type="ECO:0000313" key="4">
    <source>
        <dbReference type="EMBL" id="VUS75105.1"/>
    </source>
</evidence>
<protein>
    <recommendedName>
        <fullName evidence="3">J domain-containing protein</fullName>
    </recommendedName>
</protein>